<proteinExistence type="inferred from homology"/>
<keyword evidence="3 6" id="KW-0813">Transport</keyword>
<keyword evidence="5" id="KW-0472">Membrane</keyword>
<dbReference type="GO" id="GO:0042147">
    <property type="term" value="P:retrograde transport, endosome to Golgi"/>
    <property type="evidence" value="ECO:0007669"/>
    <property type="project" value="EnsemblFungi"/>
</dbReference>
<comment type="function">
    <text evidence="6">Plays a role in vesicular protein sorting.</text>
</comment>
<evidence type="ECO:0000313" key="9">
    <source>
        <dbReference type="Proteomes" id="UP000029867"/>
    </source>
</evidence>
<protein>
    <recommendedName>
        <fullName evidence="6">Vacuolar protein sorting-associated protein 35</fullName>
    </recommendedName>
</protein>
<evidence type="ECO:0000256" key="4">
    <source>
        <dbReference type="ARBA" id="ARBA00022927"/>
    </source>
</evidence>
<dbReference type="GO" id="GO:0005829">
    <property type="term" value="C:cytosol"/>
    <property type="evidence" value="ECO:0007669"/>
    <property type="project" value="GOC"/>
</dbReference>
<dbReference type="AlphaFoldDB" id="A0A099P1X5"/>
<dbReference type="GO" id="GO:0045053">
    <property type="term" value="P:protein retention in Golgi apparatus"/>
    <property type="evidence" value="ECO:0007669"/>
    <property type="project" value="EnsemblFungi"/>
</dbReference>
<dbReference type="InterPro" id="IPR005378">
    <property type="entry name" value="Vps35"/>
</dbReference>
<comment type="subcellular location">
    <subcellularLocation>
        <location evidence="1">Membrane</location>
        <topology evidence="1">Peripheral membrane protein</topology>
    </subcellularLocation>
</comment>
<evidence type="ECO:0000313" key="8">
    <source>
        <dbReference type="EMBL" id="KGK39028.1"/>
    </source>
</evidence>
<dbReference type="Pfam" id="PF03635">
    <property type="entry name" value="Vps35"/>
    <property type="match status" value="1"/>
</dbReference>
<evidence type="ECO:0000256" key="6">
    <source>
        <dbReference type="PIRNR" id="PIRNR009375"/>
    </source>
</evidence>
<gene>
    <name evidence="8" type="ORF">JL09_g1859</name>
</gene>
<evidence type="ECO:0000256" key="1">
    <source>
        <dbReference type="ARBA" id="ARBA00004170"/>
    </source>
</evidence>
<comment type="similarity">
    <text evidence="2 6">Belongs to the VPS35 family.</text>
</comment>
<dbReference type="GO" id="GO:1900102">
    <property type="term" value="P:negative regulation of endoplasmic reticulum unfolded protein response"/>
    <property type="evidence" value="ECO:0007669"/>
    <property type="project" value="EnsemblFungi"/>
</dbReference>
<dbReference type="GO" id="GO:0005770">
    <property type="term" value="C:late endosome"/>
    <property type="evidence" value="ECO:0007669"/>
    <property type="project" value="TreeGrafter"/>
</dbReference>
<feature type="region of interest" description="Disordered" evidence="7">
    <location>
        <begin position="682"/>
        <end position="721"/>
    </location>
</feature>
<dbReference type="GO" id="GO:0006886">
    <property type="term" value="P:intracellular protein transport"/>
    <property type="evidence" value="ECO:0007669"/>
    <property type="project" value="TreeGrafter"/>
</dbReference>
<feature type="compositionally biased region" description="Acidic residues" evidence="7">
    <location>
        <begin position="682"/>
        <end position="695"/>
    </location>
</feature>
<dbReference type="Proteomes" id="UP000029867">
    <property type="component" value="Unassembled WGS sequence"/>
</dbReference>
<evidence type="ECO:0000256" key="5">
    <source>
        <dbReference type="ARBA" id="ARBA00023136"/>
    </source>
</evidence>
<dbReference type="Gene3D" id="1.25.40.660">
    <property type="entry name" value="Vacuolar protein sorting-associated protein 35, helical subcomplex Vps35-C"/>
    <property type="match status" value="1"/>
</dbReference>
<dbReference type="GO" id="GO:0000329">
    <property type="term" value="C:fungal-type vacuole membrane"/>
    <property type="evidence" value="ECO:0007669"/>
    <property type="project" value="EnsemblFungi"/>
</dbReference>
<sequence>MSKINHVTPEEQQRLLSNSMSIIKTEIHQMRKCLETKHKFMDSLKHASNFLNELRTSSLNPKQYYELYIMVHDGLTYLANYLKDNKSSSNNYLIDLYELVQYAGNIIPRLYLMITIGSVYMESEDAPVNEILNDMLEMCKGVQNPIRGLFLRYYLIQKTKYFIIKYAGPENLDKMISYIITNFIEMNKLWVRQQHQGHSSERARRIEERNELKILVGSNLVILSQLDSINVDIYKEKILPEILQQIIKCNDSIAQNYLLDVIIQIFPDNFQIASLNLFLESLLKVNTNVNITMLINSLIERLLHYKLRNQEVLKDSSFLNEFILFIEKLNGKYPNFNINDYCLILNNVLKLSLTFQNEDVLSYMDSIYKSSIDKFNSMKDNEDSSIDDFKIILKSIEHLSDFNDFFKINDESYFNLFKLQKPNIQNEICVNILDILVDNEIKISNRQDLEKIFKYIRISILSYKKYVPAITDTKKDLFGEPSSTEEDPTNYEPLCRFLHFIDNESIEEKYSLLEECEKYLLEGNPEKTISTLVSIQISLIRKMDIEKLGKKELSKKFNKLLQSISFLKEYNPLKAFNLYLYCATTSNLCKLNNISYELFIEAFIVYEEYVVDSKTQMHCLTNIINKLITMDQMIIFDAEEFDKLITKTALYGSRLMKKTDQCRAIYNSSHLWWIIKEEPEKEEEDEEVDAEDFEETQSGKRKHVEDTGINNSDEEEPSLQVTLKRDDKRVLECLQKSLRIADSIMDSNASIELFVEILNQSIYYFIHGNEMINVRYLNGLIELIGNNFKEVNSLGKASLEDGPYKKTWGHYQRTLKYIKEQRAVDGRFHEIAI</sequence>
<dbReference type="VEuPathDB" id="FungiDB:C5L36_0B12510"/>
<dbReference type="InterPro" id="IPR042491">
    <property type="entry name" value="Vps35_C"/>
</dbReference>
<evidence type="ECO:0000256" key="3">
    <source>
        <dbReference type="ARBA" id="ARBA00022448"/>
    </source>
</evidence>
<dbReference type="GO" id="GO:0030906">
    <property type="term" value="C:retromer, cargo-selective complex"/>
    <property type="evidence" value="ECO:0007669"/>
    <property type="project" value="EnsemblFungi"/>
</dbReference>
<dbReference type="PANTHER" id="PTHR11099">
    <property type="entry name" value="VACUOLAR SORTING PROTEIN 35"/>
    <property type="match status" value="1"/>
</dbReference>
<dbReference type="PANTHER" id="PTHR11099:SF0">
    <property type="entry name" value="VACUOLAR PROTEIN SORTING-ASSOCIATED PROTEIN 35"/>
    <property type="match status" value="1"/>
</dbReference>
<dbReference type="PIRSF" id="PIRSF009375">
    <property type="entry name" value="Retromer_Vps35"/>
    <property type="match status" value="1"/>
</dbReference>
<comment type="caution">
    <text evidence="8">The sequence shown here is derived from an EMBL/GenBank/DDBJ whole genome shotgun (WGS) entry which is preliminary data.</text>
</comment>
<organism evidence="8 9">
    <name type="scientific">Pichia kudriavzevii</name>
    <name type="common">Yeast</name>
    <name type="synonym">Issatchenkia orientalis</name>
    <dbReference type="NCBI Taxonomy" id="4909"/>
    <lineage>
        <taxon>Eukaryota</taxon>
        <taxon>Fungi</taxon>
        <taxon>Dikarya</taxon>
        <taxon>Ascomycota</taxon>
        <taxon>Saccharomycotina</taxon>
        <taxon>Pichiomycetes</taxon>
        <taxon>Pichiales</taxon>
        <taxon>Pichiaceae</taxon>
        <taxon>Pichia</taxon>
    </lineage>
</organism>
<dbReference type="GO" id="GO:0140312">
    <property type="term" value="F:cargo adaptor activity"/>
    <property type="evidence" value="ECO:0007669"/>
    <property type="project" value="EnsemblFungi"/>
</dbReference>
<keyword evidence="4 6" id="KW-0653">Protein transport</keyword>
<reference evidence="9" key="1">
    <citation type="journal article" date="2014" name="Microb. Cell Fact.">
        <title>Exploiting Issatchenkia orientalis SD108 for succinic acid production.</title>
        <authorList>
            <person name="Xiao H."/>
            <person name="Shao Z."/>
            <person name="Jiang Y."/>
            <person name="Dole S."/>
            <person name="Zhao H."/>
        </authorList>
    </citation>
    <scope>NUCLEOTIDE SEQUENCE [LARGE SCALE GENOMIC DNA]</scope>
    <source>
        <strain evidence="9">SD108</strain>
    </source>
</reference>
<dbReference type="GO" id="GO:0170071">
    <property type="term" value="C:CROP complex"/>
    <property type="evidence" value="ECO:0007669"/>
    <property type="project" value="EnsemblFungi"/>
</dbReference>
<accession>A0A099P1X5</accession>
<dbReference type="eggNOG" id="KOG1107">
    <property type="taxonomic scope" value="Eukaryota"/>
</dbReference>
<dbReference type="EMBL" id="JQFK01000013">
    <property type="protein sequence ID" value="KGK39028.1"/>
    <property type="molecule type" value="Genomic_DNA"/>
</dbReference>
<evidence type="ECO:0000256" key="2">
    <source>
        <dbReference type="ARBA" id="ARBA00006536"/>
    </source>
</evidence>
<dbReference type="HOGENOM" id="CLU_005836_1_0_1"/>
<name>A0A099P1X5_PICKU</name>
<evidence type="ECO:0000256" key="7">
    <source>
        <dbReference type="SAM" id="MobiDB-lite"/>
    </source>
</evidence>